<dbReference type="AlphaFoldDB" id="A0A6G7CNW4"/>
<dbReference type="Pfam" id="PF25601">
    <property type="entry name" value="AAA_lid_14"/>
    <property type="match status" value="1"/>
</dbReference>
<evidence type="ECO:0000256" key="6">
    <source>
        <dbReference type="ARBA" id="ARBA00023012"/>
    </source>
</evidence>
<comment type="function">
    <text evidence="1 12">Required for activation of most nif operons, which are directly involved in nitrogen fixation.</text>
</comment>
<dbReference type="GO" id="GO:0009399">
    <property type="term" value="P:nitrogen fixation"/>
    <property type="evidence" value="ECO:0007669"/>
    <property type="project" value="UniProtKB-UniRule"/>
</dbReference>
<sequence length="558" mass="62930">MTDEMTLLNLERRLLAAMYKISSVLNTSLNYVESSDKILQVLHDECALQCGMLTILDSTRDILLIKSVHSPQPNSAAQHKQVSYKIGEGLVGEVLRQGSSIVLHNLGSDQRFADKLALYDYEKPFICVPLKDANGKVIGALSAQPPKFVEGFITLQTNFLNMIANLIAKNVQLAYKVEIHQQQLVDERDNLRRKVRNNYSFRNLVGHTKSMRQIFEQIRLVSRWDSTVLIRGESGTGKELVANAIHYNSPRASLPFVKLNCAALPDNLLESELFGHEKGAFTGAVKQRKGRFEMADNGTIFLDEIGETSPAFQAKLLRVLQEKEFERVGGTTTISVNVRIIAATNRYLEQEVAQGNFREDLYYRLNVMPMYLPPLRERLQDIPELAEHMIQNLSKAQQRKLTLSDEAIRLMMSHPWPGNVRELENTLERASVLCESGVIGPELITLNKSQPVFQTPAHQTGNYFSQNNLAPNNHNQSNFSQNNHSPMNPAHPASPNGASMPDYPHSSQEMPTGDERDMVIDALERSGWVKAKAARLLNMTPRQIAYRIQIMNIEMKQI</sequence>
<keyword evidence="7 12" id="KW-0805">Transcription regulation</keyword>
<evidence type="ECO:0000256" key="12">
    <source>
        <dbReference type="RuleBase" id="RU368029"/>
    </source>
</evidence>
<keyword evidence="5" id="KW-0067">ATP-binding</keyword>
<dbReference type="InterPro" id="IPR025662">
    <property type="entry name" value="Sigma_54_int_dom_ATP-bd_1"/>
</dbReference>
<dbReference type="PANTHER" id="PTHR32071:SF117">
    <property type="entry name" value="PTS-DEPENDENT DIHYDROXYACETONE KINASE OPERON REGULATORY PROTEIN-RELATED"/>
    <property type="match status" value="1"/>
</dbReference>
<evidence type="ECO:0000256" key="5">
    <source>
        <dbReference type="ARBA" id="ARBA00022840"/>
    </source>
</evidence>
<dbReference type="Pfam" id="PF00158">
    <property type="entry name" value="Sigma54_activat"/>
    <property type="match status" value="1"/>
</dbReference>
<evidence type="ECO:0000313" key="15">
    <source>
        <dbReference type="EMBL" id="QIH43779.1"/>
    </source>
</evidence>
<dbReference type="GO" id="GO:0043565">
    <property type="term" value="F:sequence-specific DNA binding"/>
    <property type="evidence" value="ECO:0007669"/>
    <property type="project" value="InterPro"/>
</dbReference>
<accession>A0A6G7CNW4</accession>
<dbReference type="InterPro" id="IPR002078">
    <property type="entry name" value="Sigma_54_int"/>
</dbReference>
<dbReference type="EMBL" id="CP049332">
    <property type="protein sequence ID" value="QIH43779.1"/>
    <property type="molecule type" value="Genomic_DNA"/>
</dbReference>
<evidence type="ECO:0000256" key="7">
    <source>
        <dbReference type="ARBA" id="ARBA00023015"/>
    </source>
</evidence>
<dbReference type="InterPro" id="IPR058031">
    <property type="entry name" value="AAA_lid_NorR"/>
</dbReference>
<dbReference type="InterPro" id="IPR027417">
    <property type="entry name" value="P-loop_NTPase"/>
</dbReference>
<evidence type="ECO:0000313" key="16">
    <source>
        <dbReference type="Proteomes" id="UP000503003"/>
    </source>
</evidence>
<dbReference type="InterPro" id="IPR002197">
    <property type="entry name" value="HTH_Fis"/>
</dbReference>
<protein>
    <recommendedName>
        <fullName evidence="3 12">Nif-specific regulatory protein</fullName>
    </recommendedName>
</protein>
<dbReference type="Gene3D" id="1.10.10.60">
    <property type="entry name" value="Homeodomain-like"/>
    <property type="match status" value="1"/>
</dbReference>
<dbReference type="InterPro" id="IPR003593">
    <property type="entry name" value="AAA+_ATPase"/>
</dbReference>
<evidence type="ECO:0000256" key="9">
    <source>
        <dbReference type="ARBA" id="ARBA00023159"/>
    </source>
</evidence>
<dbReference type="PROSITE" id="PS00676">
    <property type="entry name" value="SIGMA54_INTERACT_2"/>
    <property type="match status" value="1"/>
</dbReference>
<dbReference type="SMART" id="SM00382">
    <property type="entry name" value="AAA"/>
    <property type="match status" value="1"/>
</dbReference>
<keyword evidence="4" id="KW-0547">Nucleotide-binding</keyword>
<dbReference type="FunFam" id="3.40.50.300:FF:000006">
    <property type="entry name" value="DNA-binding transcriptional regulator NtrC"/>
    <property type="match status" value="1"/>
</dbReference>
<dbReference type="NCBIfam" id="TIGR01817">
    <property type="entry name" value="nifA"/>
    <property type="match status" value="1"/>
</dbReference>
<dbReference type="GO" id="GO:0005524">
    <property type="term" value="F:ATP binding"/>
    <property type="evidence" value="ECO:0007669"/>
    <property type="project" value="UniProtKB-KW"/>
</dbReference>
<dbReference type="InterPro" id="IPR003018">
    <property type="entry name" value="GAF"/>
</dbReference>
<evidence type="ECO:0000256" key="4">
    <source>
        <dbReference type="ARBA" id="ARBA00022741"/>
    </source>
</evidence>
<dbReference type="Gene3D" id="3.40.50.300">
    <property type="entry name" value="P-loop containing nucleotide triphosphate hydrolases"/>
    <property type="match status" value="1"/>
</dbReference>
<evidence type="ECO:0000256" key="1">
    <source>
        <dbReference type="ARBA" id="ARBA00002167"/>
    </source>
</evidence>
<evidence type="ECO:0000256" key="8">
    <source>
        <dbReference type="ARBA" id="ARBA00023125"/>
    </source>
</evidence>
<feature type="region of interest" description="Disordered" evidence="13">
    <location>
        <begin position="457"/>
        <end position="512"/>
    </location>
</feature>
<dbReference type="KEGG" id="vzi:G5S32_17500"/>
<feature type="domain" description="Sigma-54 factor interaction" evidence="14">
    <location>
        <begin position="204"/>
        <end position="432"/>
    </location>
</feature>
<dbReference type="GO" id="GO:0003700">
    <property type="term" value="F:DNA-binding transcription factor activity"/>
    <property type="evidence" value="ECO:0007669"/>
    <property type="project" value="UniProtKB-UniRule"/>
</dbReference>
<dbReference type="Gene3D" id="1.10.8.60">
    <property type="match status" value="1"/>
</dbReference>
<dbReference type="SMART" id="SM00065">
    <property type="entry name" value="GAF"/>
    <property type="match status" value="1"/>
</dbReference>
<dbReference type="Pfam" id="PF02954">
    <property type="entry name" value="HTH_8"/>
    <property type="match status" value="1"/>
</dbReference>
<evidence type="ECO:0000256" key="10">
    <source>
        <dbReference type="ARBA" id="ARBA00023163"/>
    </source>
</evidence>
<keyword evidence="6 12" id="KW-0902">Two-component regulatory system</keyword>
<evidence type="ECO:0000256" key="3">
    <source>
        <dbReference type="ARBA" id="ARBA00015308"/>
    </source>
</evidence>
<reference evidence="15 16" key="1">
    <citation type="submission" date="2020-02" db="EMBL/GenBank/DDBJ databases">
        <title>A complete genome of a marine bacterium Vibrio sp. ZWAL4003 isolated from the mangrove sediment with the ability to degrade polysaccharides.</title>
        <authorList>
            <person name="Wu J."/>
            <person name="Qu W."/>
            <person name="Zeng R."/>
        </authorList>
    </citation>
    <scope>NUCLEOTIDE SEQUENCE [LARGE SCALE GENOMIC DNA]</scope>
    <source>
        <strain evidence="15 16">ZWAL4003</strain>
    </source>
</reference>
<feature type="compositionally biased region" description="Low complexity" evidence="13">
    <location>
        <begin position="472"/>
        <end position="485"/>
    </location>
</feature>
<dbReference type="RefSeq" id="WP_165313449.1">
    <property type="nucleotide sequence ID" value="NZ_CP049332.1"/>
</dbReference>
<dbReference type="PROSITE" id="PS00688">
    <property type="entry name" value="SIGMA54_INTERACT_3"/>
    <property type="match status" value="1"/>
</dbReference>
<dbReference type="SUPFAM" id="SSF52540">
    <property type="entry name" value="P-loop containing nucleoside triphosphate hydrolases"/>
    <property type="match status" value="1"/>
</dbReference>
<dbReference type="PRINTS" id="PR01590">
    <property type="entry name" value="HTHFIS"/>
</dbReference>
<dbReference type="Pfam" id="PF13185">
    <property type="entry name" value="GAF_2"/>
    <property type="match status" value="1"/>
</dbReference>
<keyword evidence="10 12" id="KW-0804">Transcription</keyword>
<feature type="compositionally biased region" description="Polar residues" evidence="13">
    <location>
        <begin position="457"/>
        <end position="471"/>
    </location>
</feature>
<name>A0A6G7CNW4_9VIBR</name>
<evidence type="ECO:0000256" key="13">
    <source>
        <dbReference type="SAM" id="MobiDB-lite"/>
    </source>
</evidence>
<dbReference type="InterPro" id="IPR025943">
    <property type="entry name" value="Sigma_54_int_dom_ATP-bd_2"/>
</dbReference>
<dbReference type="InterPro" id="IPR010113">
    <property type="entry name" value="Nif-specific_regulatory_prot"/>
</dbReference>
<evidence type="ECO:0000259" key="14">
    <source>
        <dbReference type="PROSITE" id="PS50045"/>
    </source>
</evidence>
<comment type="subunit">
    <text evidence="2 12">Interacts with sigma-54.</text>
</comment>
<dbReference type="InterPro" id="IPR025944">
    <property type="entry name" value="Sigma_54_int_dom_CS"/>
</dbReference>
<keyword evidence="9 12" id="KW-0010">Activator</keyword>
<dbReference type="InterPro" id="IPR029016">
    <property type="entry name" value="GAF-like_dom_sf"/>
</dbReference>
<dbReference type="PROSITE" id="PS00675">
    <property type="entry name" value="SIGMA54_INTERACT_1"/>
    <property type="match status" value="1"/>
</dbReference>
<keyword evidence="16" id="KW-1185">Reference proteome</keyword>
<organism evidence="15 16">
    <name type="scientific">Vibrio ziniensis</name>
    <dbReference type="NCBI Taxonomy" id="2711221"/>
    <lineage>
        <taxon>Bacteria</taxon>
        <taxon>Pseudomonadati</taxon>
        <taxon>Pseudomonadota</taxon>
        <taxon>Gammaproteobacteria</taxon>
        <taxon>Vibrionales</taxon>
        <taxon>Vibrionaceae</taxon>
        <taxon>Vibrio</taxon>
    </lineage>
</organism>
<dbReference type="CDD" id="cd00009">
    <property type="entry name" value="AAA"/>
    <property type="match status" value="1"/>
</dbReference>
<dbReference type="Proteomes" id="UP000503003">
    <property type="component" value="Chromosome 2"/>
</dbReference>
<dbReference type="Gene3D" id="3.30.450.40">
    <property type="match status" value="1"/>
</dbReference>
<keyword evidence="8 12" id="KW-0238">DNA-binding</keyword>
<dbReference type="PANTHER" id="PTHR32071">
    <property type="entry name" value="TRANSCRIPTIONAL REGULATORY PROTEIN"/>
    <property type="match status" value="1"/>
</dbReference>
<dbReference type="GO" id="GO:0000160">
    <property type="term" value="P:phosphorelay signal transduction system"/>
    <property type="evidence" value="ECO:0007669"/>
    <property type="project" value="UniProtKB-UniRule"/>
</dbReference>
<evidence type="ECO:0000256" key="2">
    <source>
        <dbReference type="ARBA" id="ARBA00011135"/>
    </source>
</evidence>
<evidence type="ECO:0000256" key="11">
    <source>
        <dbReference type="ARBA" id="ARBA00023231"/>
    </source>
</evidence>
<dbReference type="PROSITE" id="PS50045">
    <property type="entry name" value="SIGMA54_INTERACT_4"/>
    <property type="match status" value="1"/>
</dbReference>
<dbReference type="SUPFAM" id="SSF55781">
    <property type="entry name" value="GAF domain-like"/>
    <property type="match status" value="1"/>
</dbReference>
<proteinExistence type="predicted"/>
<keyword evidence="11 12" id="KW-0535">Nitrogen fixation</keyword>
<gene>
    <name evidence="15" type="primary">nifA</name>
    <name evidence="15" type="ORF">G5S32_17500</name>
</gene>